<feature type="compositionally biased region" description="Pro residues" evidence="1">
    <location>
        <begin position="124"/>
        <end position="133"/>
    </location>
</feature>
<dbReference type="Proteomes" id="UP000519004">
    <property type="component" value="Unassembled WGS sequence"/>
</dbReference>
<keyword evidence="2" id="KW-1133">Transmembrane helix</keyword>
<dbReference type="PANTHER" id="PTHR34703:SF1">
    <property type="entry name" value="ANTIPORTER SUBUNIT MNHG2-RELATED"/>
    <property type="match status" value="1"/>
</dbReference>
<feature type="region of interest" description="Disordered" evidence="1">
    <location>
        <begin position="98"/>
        <end position="133"/>
    </location>
</feature>
<dbReference type="Pfam" id="PF03334">
    <property type="entry name" value="PhaG_MnhG_YufB"/>
    <property type="match status" value="1"/>
</dbReference>
<dbReference type="EMBL" id="JACHHX010000002">
    <property type="protein sequence ID" value="MBB5014408.1"/>
    <property type="molecule type" value="Genomic_DNA"/>
</dbReference>
<name>A0A7W7XX62_9GAMM</name>
<feature type="compositionally biased region" description="Low complexity" evidence="1">
    <location>
        <begin position="112"/>
        <end position="123"/>
    </location>
</feature>
<evidence type="ECO:0000256" key="2">
    <source>
        <dbReference type="SAM" id="Phobius"/>
    </source>
</evidence>
<gene>
    <name evidence="3" type="ORF">HNQ58_000282</name>
</gene>
<keyword evidence="4" id="KW-1185">Reference proteome</keyword>
<organism evidence="3 4">
    <name type="scientific">Rehaibacterium terrae</name>
    <dbReference type="NCBI Taxonomy" id="1341696"/>
    <lineage>
        <taxon>Bacteria</taxon>
        <taxon>Pseudomonadati</taxon>
        <taxon>Pseudomonadota</taxon>
        <taxon>Gammaproteobacteria</taxon>
        <taxon>Lysobacterales</taxon>
        <taxon>Lysobacteraceae</taxon>
        <taxon>Rehaibacterium</taxon>
    </lineage>
</organism>
<feature type="transmembrane region" description="Helical" evidence="2">
    <location>
        <begin position="12"/>
        <end position="32"/>
    </location>
</feature>
<protein>
    <submittedName>
        <fullName evidence="3">Multicomponent K+:H+ antiporter subunit G</fullName>
    </submittedName>
</protein>
<dbReference type="AlphaFoldDB" id="A0A7W7XX62"/>
<proteinExistence type="predicted"/>
<dbReference type="GO" id="GO:0015385">
    <property type="term" value="F:sodium:proton antiporter activity"/>
    <property type="evidence" value="ECO:0007669"/>
    <property type="project" value="TreeGrafter"/>
</dbReference>
<dbReference type="InterPro" id="IPR005133">
    <property type="entry name" value="PhaG_MnhG_YufB"/>
</dbReference>
<feature type="transmembrane region" description="Helical" evidence="2">
    <location>
        <begin position="74"/>
        <end position="94"/>
    </location>
</feature>
<comment type="caution">
    <text evidence="3">The sequence shown here is derived from an EMBL/GenBank/DDBJ whole genome shotgun (WGS) entry which is preliminary data.</text>
</comment>
<evidence type="ECO:0000313" key="3">
    <source>
        <dbReference type="EMBL" id="MBB5014408.1"/>
    </source>
</evidence>
<sequence>MNATATELLISAMLLIGGFFSLVGSIGLARLSDFLRRLHGPTKATTLGVGGILIAAMLYHGLIEGSWGFRELLITLFLFLTAPVSAHMLAKAAMAQAAPTRRPAPIPPCPPTRTSSTPTTTTQAPPPDSAGSR</sequence>
<keyword evidence="2" id="KW-0472">Membrane</keyword>
<reference evidence="3 4" key="1">
    <citation type="submission" date="2020-08" db="EMBL/GenBank/DDBJ databases">
        <title>Genomic Encyclopedia of Type Strains, Phase IV (KMG-IV): sequencing the most valuable type-strain genomes for metagenomic binning, comparative biology and taxonomic classification.</title>
        <authorList>
            <person name="Goeker M."/>
        </authorList>
    </citation>
    <scope>NUCLEOTIDE SEQUENCE [LARGE SCALE GENOMIC DNA]</scope>
    <source>
        <strain evidence="3 4">DSM 25897</strain>
    </source>
</reference>
<keyword evidence="2" id="KW-0812">Transmembrane</keyword>
<dbReference type="RefSeq" id="WP_183947003.1">
    <property type="nucleotide sequence ID" value="NZ_JACHHX010000002.1"/>
</dbReference>
<dbReference type="PANTHER" id="PTHR34703">
    <property type="entry name" value="ANTIPORTER SUBUNIT MNHG2-RELATED"/>
    <property type="match status" value="1"/>
</dbReference>
<evidence type="ECO:0000313" key="4">
    <source>
        <dbReference type="Proteomes" id="UP000519004"/>
    </source>
</evidence>
<dbReference type="NCBIfam" id="TIGR01300">
    <property type="entry name" value="CPA3_mnhG_phaG"/>
    <property type="match status" value="1"/>
</dbReference>
<evidence type="ECO:0000256" key="1">
    <source>
        <dbReference type="SAM" id="MobiDB-lite"/>
    </source>
</evidence>
<dbReference type="NCBIfam" id="NF009316">
    <property type="entry name" value="PRK12674.1-5"/>
    <property type="match status" value="1"/>
</dbReference>
<accession>A0A7W7XX62</accession>
<feature type="transmembrane region" description="Helical" evidence="2">
    <location>
        <begin position="44"/>
        <end position="62"/>
    </location>
</feature>
<feature type="compositionally biased region" description="Pro residues" evidence="1">
    <location>
        <begin position="102"/>
        <end position="111"/>
    </location>
</feature>